<name>A0A9N9AH45_9GLOM</name>
<keyword evidence="4" id="KW-1185">Reference proteome</keyword>
<feature type="compositionally biased region" description="Polar residues" evidence="1">
    <location>
        <begin position="29"/>
        <end position="49"/>
    </location>
</feature>
<comment type="caution">
    <text evidence="3">The sequence shown here is derived from an EMBL/GenBank/DDBJ whole genome shotgun (WGS) entry which is preliminary data.</text>
</comment>
<protein>
    <submittedName>
        <fullName evidence="3">8953_t:CDS:1</fullName>
    </submittedName>
</protein>
<evidence type="ECO:0000256" key="2">
    <source>
        <dbReference type="SAM" id="SignalP"/>
    </source>
</evidence>
<gene>
    <name evidence="3" type="ORF">DEBURN_LOCUS6226</name>
</gene>
<feature type="signal peptide" evidence="2">
    <location>
        <begin position="1"/>
        <end position="20"/>
    </location>
</feature>
<feature type="compositionally biased region" description="Acidic residues" evidence="1">
    <location>
        <begin position="92"/>
        <end position="106"/>
    </location>
</feature>
<dbReference type="EMBL" id="CAJVPK010000621">
    <property type="protein sequence ID" value="CAG8532836.1"/>
    <property type="molecule type" value="Genomic_DNA"/>
</dbReference>
<evidence type="ECO:0000313" key="4">
    <source>
        <dbReference type="Proteomes" id="UP000789706"/>
    </source>
</evidence>
<reference evidence="3" key="1">
    <citation type="submission" date="2021-06" db="EMBL/GenBank/DDBJ databases">
        <authorList>
            <person name="Kallberg Y."/>
            <person name="Tangrot J."/>
            <person name="Rosling A."/>
        </authorList>
    </citation>
    <scope>NUCLEOTIDE SEQUENCE</scope>
    <source>
        <strain evidence="3">AZ414A</strain>
    </source>
</reference>
<dbReference type="AlphaFoldDB" id="A0A9N9AH45"/>
<evidence type="ECO:0000313" key="3">
    <source>
        <dbReference type="EMBL" id="CAG8532836.1"/>
    </source>
</evidence>
<sequence length="147" mass="16931">MLLSITLTALASAVVISASAIENKEPENWHSNGVSDQETNEEVNNAPNDSRSRRQIFKQYKKFESSSSFIIKEKQKKRNSVISKQHTRLESIAEETETESINEEPNNESLSSHNRNSARRKKRSQTDIPSWKVLWKKQKKNNNCFPI</sequence>
<feature type="region of interest" description="Disordered" evidence="1">
    <location>
        <begin position="73"/>
        <end position="132"/>
    </location>
</feature>
<dbReference type="Proteomes" id="UP000789706">
    <property type="component" value="Unassembled WGS sequence"/>
</dbReference>
<proteinExistence type="predicted"/>
<feature type="region of interest" description="Disordered" evidence="1">
    <location>
        <begin position="26"/>
        <end position="57"/>
    </location>
</feature>
<evidence type="ECO:0000256" key="1">
    <source>
        <dbReference type="SAM" id="MobiDB-lite"/>
    </source>
</evidence>
<feature type="chain" id="PRO_5040179857" evidence="2">
    <location>
        <begin position="21"/>
        <end position="147"/>
    </location>
</feature>
<accession>A0A9N9AH45</accession>
<keyword evidence="2" id="KW-0732">Signal</keyword>
<organism evidence="3 4">
    <name type="scientific">Diversispora eburnea</name>
    <dbReference type="NCBI Taxonomy" id="1213867"/>
    <lineage>
        <taxon>Eukaryota</taxon>
        <taxon>Fungi</taxon>
        <taxon>Fungi incertae sedis</taxon>
        <taxon>Mucoromycota</taxon>
        <taxon>Glomeromycotina</taxon>
        <taxon>Glomeromycetes</taxon>
        <taxon>Diversisporales</taxon>
        <taxon>Diversisporaceae</taxon>
        <taxon>Diversispora</taxon>
    </lineage>
</organism>